<evidence type="ECO:0000313" key="2">
    <source>
        <dbReference type="Proteomes" id="UP001348641"/>
    </source>
</evidence>
<dbReference type="RefSeq" id="WP_330157820.1">
    <property type="nucleotide sequence ID" value="NZ_BAAAJA010000005.1"/>
</dbReference>
<gene>
    <name evidence="1" type="ORF">Q8A49_08945</name>
</gene>
<evidence type="ECO:0008006" key="3">
    <source>
        <dbReference type="Google" id="ProtNLM"/>
    </source>
</evidence>
<reference evidence="1 2" key="1">
    <citation type="submission" date="2023-07" db="EMBL/GenBank/DDBJ databases">
        <authorList>
            <person name="Girao M."/>
            <person name="Carvalho M.F."/>
        </authorList>
    </citation>
    <scope>NUCLEOTIDE SEQUENCE [LARGE SCALE GENOMIC DNA]</scope>
    <source>
        <strain evidence="1 2">66/93</strain>
    </source>
</reference>
<dbReference type="Proteomes" id="UP001348641">
    <property type="component" value="Unassembled WGS sequence"/>
</dbReference>
<dbReference type="EMBL" id="JAUUCC010000017">
    <property type="protein sequence ID" value="MEE2050623.1"/>
    <property type="molecule type" value="Genomic_DNA"/>
</dbReference>
<accession>A0ABU7KMV2</accession>
<name>A0ABU7KMV2_9ACTN</name>
<sequence>MGIASNANRTITIVDDLLQEWDRLCADEQTQLQVQTWSASDLRLRGAMSMRDLQDRATGPITPETDLFFRALLDYASEPGPEGDLAARVLLQLMIGRIVHTSRSMVNLISDIEERTQLATVALYEVIRTCPRDKTRYLPPHLAWTAHKRAMNLAQVGVMESPIGSFGVETMPLHNEEQLHPSEELVQVLAWSVAEGVISAGDAALLACRYGEESPGRESWVSLADSHSVADQVGISPEAMRQRCSRATRKIARVSGRYLAHQTR</sequence>
<comment type="caution">
    <text evidence="1">The sequence shown here is derived from an EMBL/GenBank/DDBJ whole genome shotgun (WGS) entry which is preliminary data.</text>
</comment>
<proteinExistence type="predicted"/>
<evidence type="ECO:0000313" key="1">
    <source>
        <dbReference type="EMBL" id="MEE2050623.1"/>
    </source>
</evidence>
<organism evidence="1 2">
    <name type="scientific">Nocardiopsis tropica</name>
    <dbReference type="NCBI Taxonomy" id="109330"/>
    <lineage>
        <taxon>Bacteria</taxon>
        <taxon>Bacillati</taxon>
        <taxon>Actinomycetota</taxon>
        <taxon>Actinomycetes</taxon>
        <taxon>Streptosporangiales</taxon>
        <taxon>Nocardiopsidaceae</taxon>
        <taxon>Nocardiopsis</taxon>
    </lineage>
</organism>
<protein>
    <recommendedName>
        <fullName evidence="3">Sigma-70 family RNA polymerase sigma factor</fullName>
    </recommendedName>
</protein>